<sequence length="106" mass="11792">MTIFATVLYYLLRILWLLLIVCITVEMIHSFGRSWSPGSRLAAVLEIVFRATDWCLLPLRKVMHPVRMGGVGIDFSPIIVFFIVSILVSITFTLGATPVTLGSLVP</sequence>
<dbReference type="Pfam" id="PF02325">
    <property type="entry name" value="CCB3_YggT"/>
    <property type="match status" value="1"/>
</dbReference>
<comment type="caution">
    <text evidence="2">The sequence shown here is derived from an EMBL/GenBank/DDBJ whole genome shotgun (WGS) entry which is preliminary data.</text>
</comment>
<keyword evidence="1" id="KW-0472">Membrane</keyword>
<evidence type="ECO:0000313" key="3">
    <source>
        <dbReference type="Proteomes" id="UP000248606"/>
    </source>
</evidence>
<evidence type="ECO:0000313" key="2">
    <source>
        <dbReference type="EMBL" id="PZP89502.1"/>
    </source>
</evidence>
<dbReference type="GO" id="GO:0016020">
    <property type="term" value="C:membrane"/>
    <property type="evidence" value="ECO:0007669"/>
    <property type="project" value="InterPro"/>
</dbReference>
<protein>
    <submittedName>
        <fullName evidence="2">YggT family protein</fullName>
    </submittedName>
</protein>
<reference evidence="2 3" key="1">
    <citation type="submission" date="2017-08" db="EMBL/GenBank/DDBJ databases">
        <title>Infants hospitalized years apart are colonized by the same room-sourced microbial strains.</title>
        <authorList>
            <person name="Brooks B."/>
            <person name="Olm M.R."/>
            <person name="Firek B.A."/>
            <person name="Baker R."/>
            <person name="Thomas B.C."/>
            <person name="Morowitz M.J."/>
            <person name="Banfield J.F."/>
        </authorList>
    </citation>
    <scope>NUCLEOTIDE SEQUENCE [LARGE SCALE GENOMIC DNA]</scope>
    <source>
        <strain evidence="2">S2_006_000_R1_57</strain>
    </source>
</reference>
<dbReference type="InterPro" id="IPR003425">
    <property type="entry name" value="CCB3/YggT"/>
</dbReference>
<evidence type="ECO:0000256" key="1">
    <source>
        <dbReference type="SAM" id="Phobius"/>
    </source>
</evidence>
<dbReference type="EMBL" id="QFOZ01000002">
    <property type="protein sequence ID" value="PZP89502.1"/>
    <property type="molecule type" value="Genomic_DNA"/>
</dbReference>
<proteinExistence type="predicted"/>
<dbReference type="RefSeq" id="WP_290598417.1">
    <property type="nucleotide sequence ID" value="NZ_CAKZIO010000002.1"/>
</dbReference>
<feature type="transmembrane region" description="Helical" evidence="1">
    <location>
        <begin position="71"/>
        <end position="96"/>
    </location>
</feature>
<dbReference type="Proteomes" id="UP000248606">
    <property type="component" value="Unassembled WGS sequence"/>
</dbReference>
<name>A0A2W5KAG5_9ACTN</name>
<organism evidence="2 3">
    <name type="scientific">Lawsonella clevelandensis</name>
    <dbReference type="NCBI Taxonomy" id="1528099"/>
    <lineage>
        <taxon>Bacteria</taxon>
        <taxon>Bacillati</taxon>
        <taxon>Actinomycetota</taxon>
        <taxon>Actinomycetes</taxon>
        <taxon>Mycobacteriales</taxon>
        <taxon>Lawsonellaceae</taxon>
        <taxon>Lawsonella</taxon>
    </lineage>
</organism>
<keyword evidence="1" id="KW-0812">Transmembrane</keyword>
<feature type="transmembrane region" description="Helical" evidence="1">
    <location>
        <begin position="7"/>
        <end position="29"/>
    </location>
</feature>
<dbReference type="AlphaFoldDB" id="A0A2W5KAG5"/>
<accession>A0A2W5KAG5</accession>
<keyword evidence="1" id="KW-1133">Transmembrane helix</keyword>
<gene>
    <name evidence="2" type="ORF">DI579_03080</name>
</gene>